<dbReference type="EMBL" id="FQZZ01000012">
    <property type="protein sequence ID" value="SHK88012.1"/>
    <property type="molecule type" value="Genomic_DNA"/>
</dbReference>
<protein>
    <submittedName>
        <fullName evidence="1">Uncharacterized protein</fullName>
    </submittedName>
</protein>
<organism evidence="1 2">
    <name type="scientific">Lutimaribacter pacificus</name>
    <dbReference type="NCBI Taxonomy" id="391948"/>
    <lineage>
        <taxon>Bacteria</taxon>
        <taxon>Pseudomonadati</taxon>
        <taxon>Pseudomonadota</taxon>
        <taxon>Alphaproteobacteria</taxon>
        <taxon>Rhodobacterales</taxon>
        <taxon>Roseobacteraceae</taxon>
        <taxon>Lutimaribacter</taxon>
    </lineage>
</organism>
<dbReference type="Proteomes" id="UP000324252">
    <property type="component" value="Unassembled WGS sequence"/>
</dbReference>
<proteinExistence type="predicted"/>
<dbReference type="AlphaFoldDB" id="A0A1M6W2L0"/>
<evidence type="ECO:0000313" key="1">
    <source>
        <dbReference type="EMBL" id="SHK88012.1"/>
    </source>
</evidence>
<reference evidence="1 2" key="1">
    <citation type="submission" date="2016-11" db="EMBL/GenBank/DDBJ databases">
        <authorList>
            <person name="Varghese N."/>
            <person name="Submissions S."/>
        </authorList>
    </citation>
    <scope>NUCLEOTIDE SEQUENCE [LARGE SCALE GENOMIC DNA]</scope>
    <source>
        <strain evidence="1 2">DSM 29620</strain>
    </source>
</reference>
<feature type="non-terminal residue" evidence="1">
    <location>
        <position position="1"/>
    </location>
</feature>
<keyword evidence="2" id="KW-1185">Reference proteome</keyword>
<evidence type="ECO:0000313" key="2">
    <source>
        <dbReference type="Proteomes" id="UP000324252"/>
    </source>
</evidence>
<sequence>AAGEEMGPAASQTQNYDLSDASDRGLRRMVTVVLLSWYQ</sequence>
<accession>A0A1M6W2L0</accession>
<gene>
    <name evidence="1" type="ORF">SAMN05444142_1121</name>
</gene>
<name>A0A1M6W2L0_9RHOB</name>